<keyword evidence="8" id="KW-0234">DNA repair</keyword>
<keyword evidence="4" id="KW-0255">Endonuclease</keyword>
<name>A0ABR3K019_9AGAR</name>
<evidence type="ECO:0000256" key="4">
    <source>
        <dbReference type="ARBA" id="ARBA00022759"/>
    </source>
</evidence>
<keyword evidence="7" id="KW-0238">DNA-binding</keyword>
<reference evidence="13" key="1">
    <citation type="submission" date="2024-06" db="EMBL/GenBank/DDBJ databases">
        <title>Multi-omics analyses provide insights into the biosynthesis of the anticancer antibiotic pleurotin in Hohenbuehelia grisea.</title>
        <authorList>
            <person name="Weaver J.A."/>
            <person name="Alberti F."/>
        </authorList>
    </citation>
    <scope>NUCLEOTIDE SEQUENCE [LARGE SCALE GENOMIC DNA]</scope>
    <source>
        <strain evidence="13">T-177</strain>
    </source>
</reference>
<evidence type="ECO:0000256" key="9">
    <source>
        <dbReference type="ARBA" id="ARBA00023242"/>
    </source>
</evidence>
<dbReference type="SUPFAM" id="SSF52980">
    <property type="entry name" value="Restriction endonuclease-like"/>
    <property type="match status" value="1"/>
</dbReference>
<organism evidence="12 13">
    <name type="scientific">Hohenbuehelia grisea</name>
    <dbReference type="NCBI Taxonomy" id="104357"/>
    <lineage>
        <taxon>Eukaryota</taxon>
        <taxon>Fungi</taxon>
        <taxon>Dikarya</taxon>
        <taxon>Basidiomycota</taxon>
        <taxon>Agaricomycotina</taxon>
        <taxon>Agaricomycetes</taxon>
        <taxon>Agaricomycetidae</taxon>
        <taxon>Agaricales</taxon>
        <taxon>Pleurotineae</taxon>
        <taxon>Pleurotaceae</taxon>
        <taxon>Hohenbuehelia</taxon>
    </lineage>
</organism>
<keyword evidence="13" id="KW-1185">Reference proteome</keyword>
<keyword evidence="5" id="KW-0227">DNA damage</keyword>
<evidence type="ECO:0000313" key="13">
    <source>
        <dbReference type="Proteomes" id="UP001556367"/>
    </source>
</evidence>
<evidence type="ECO:0000256" key="6">
    <source>
        <dbReference type="ARBA" id="ARBA00022801"/>
    </source>
</evidence>
<feature type="compositionally biased region" description="Basic and acidic residues" evidence="10">
    <location>
        <begin position="515"/>
        <end position="528"/>
    </location>
</feature>
<feature type="domain" description="ERCC4" evidence="11">
    <location>
        <begin position="738"/>
        <end position="818"/>
    </location>
</feature>
<dbReference type="PANTHER" id="PTHR10150">
    <property type="entry name" value="DNA REPAIR ENDONUCLEASE XPF"/>
    <property type="match status" value="1"/>
</dbReference>
<dbReference type="SMART" id="SM00891">
    <property type="entry name" value="ERCC4"/>
    <property type="match status" value="1"/>
</dbReference>
<dbReference type="InterPro" id="IPR011335">
    <property type="entry name" value="Restrct_endonuc-II-like"/>
</dbReference>
<evidence type="ECO:0000256" key="10">
    <source>
        <dbReference type="SAM" id="MobiDB-lite"/>
    </source>
</evidence>
<feature type="compositionally biased region" description="Basic and acidic residues" evidence="10">
    <location>
        <begin position="490"/>
        <end position="507"/>
    </location>
</feature>
<evidence type="ECO:0000313" key="12">
    <source>
        <dbReference type="EMBL" id="KAL0961548.1"/>
    </source>
</evidence>
<keyword evidence="6" id="KW-0378">Hydrolase</keyword>
<dbReference type="InterPro" id="IPR006166">
    <property type="entry name" value="ERCC4_domain"/>
</dbReference>
<proteinExistence type="inferred from homology"/>
<feature type="region of interest" description="Disordered" evidence="10">
    <location>
        <begin position="490"/>
        <end position="549"/>
    </location>
</feature>
<evidence type="ECO:0000256" key="2">
    <source>
        <dbReference type="ARBA" id="ARBA00010015"/>
    </source>
</evidence>
<keyword evidence="9" id="KW-0539">Nucleus</keyword>
<sequence>MSTLLSFHAAICAKIVDPVQNDLLILAPGLGLRRVLCALMKTYDDKKNLVLLLNATPEEESEIGEELSLIGCRKPGLRTVGYETGSKERQEIYKQGGLISVTSRILVVDILQSDIPTHLITGLLILHAEKVTALALEAFIVRLYRQKNKDGFLKAFTDEPEHITSGFAPLNSIMKELQLKRVHIYARFQADVQDSLKRRRADYVEVSPGMTKAMEDIHHAVIECMTLTLAELKRSNTAIDLDDFNVENAYFRSFELVVRKQLDSVWHKVGPRTKQLVNDLGTLRRLLHYLLTYDALQFHSYLETLIAANTTTQTGGARQHQSPWMVTNAGHIIFDVAKKRCYVMNEVKGARARHVIDVDEDAWDALDEIEGRVGGPGPKNDSTDTKFPPWIPAGMEPILEELPKWSYLAEILQEIEGEIVRQESIVNEQPSGSNTVLVMSSSTRICSLITEFLSSLDPTAPRGAEGRDMMLQKLRLYLWWKGKLSERKRDGKSHFQMPDGRHRDLHQESQSLSEALKRKDKERADRVASRRRVRGGVPSSNTSSRPVVKSEPVDLVRMDGEILDEAHTFADFLTTQSAHDWEILPVSVGGVVVDLASGDVMSEFDDQFGLLPPEQTVLVRAFSDDSDDRMLAEIQPKFIVMFEPNMAFIRRIEVYRATHPGLAVRVYHMTYANSCEEHKFLAGMRREKESFERLIKEHASLPLTFDDPYGSSHTDALVKTISTRAAGGRRDLSKEPSRVIIDVREFRSTLPSLLHAAGLEIIPATLTVGDYILSPDMCVERKSLSDLIASFTSGRLYTQCELMSVHYKQPILLIEFDEDKAFSLEIVSDFKSYVKPTGKYPAKKPGSDSSSAVPSLQSKIVLLLLQFPRVRIIWASSSYETADIFKDLKHNNAEPDTKRAIAIGVDDESEAGAGINASAEELLRCLPGITAKNVHYVMSRVRSVRELCELSLVQVQAILGAEPGKKCWDFMHQGEKPATSHT</sequence>
<accession>A0ABR3K019</accession>
<comment type="similarity">
    <text evidence="2">Belongs to the XPF family.</text>
</comment>
<protein>
    <recommendedName>
        <fullName evidence="11">ERCC4 domain-containing protein</fullName>
    </recommendedName>
</protein>
<evidence type="ECO:0000256" key="1">
    <source>
        <dbReference type="ARBA" id="ARBA00004123"/>
    </source>
</evidence>
<evidence type="ECO:0000256" key="3">
    <source>
        <dbReference type="ARBA" id="ARBA00022722"/>
    </source>
</evidence>
<evidence type="ECO:0000256" key="5">
    <source>
        <dbReference type="ARBA" id="ARBA00022763"/>
    </source>
</evidence>
<dbReference type="Gene3D" id="1.10.150.20">
    <property type="entry name" value="5' to 3' exonuclease, C-terminal subdomain"/>
    <property type="match status" value="1"/>
</dbReference>
<comment type="caution">
    <text evidence="12">The sequence shown here is derived from an EMBL/GenBank/DDBJ whole genome shotgun (WGS) entry which is preliminary data.</text>
</comment>
<dbReference type="InterPro" id="IPR047520">
    <property type="entry name" value="XPF_nuclease"/>
</dbReference>
<evidence type="ECO:0000256" key="8">
    <source>
        <dbReference type="ARBA" id="ARBA00023204"/>
    </source>
</evidence>
<evidence type="ECO:0000259" key="11">
    <source>
        <dbReference type="SMART" id="SM00891"/>
    </source>
</evidence>
<evidence type="ECO:0000256" key="7">
    <source>
        <dbReference type="ARBA" id="ARBA00023125"/>
    </source>
</evidence>
<dbReference type="EMBL" id="JASNQZ010000001">
    <property type="protein sequence ID" value="KAL0961548.1"/>
    <property type="molecule type" value="Genomic_DNA"/>
</dbReference>
<dbReference type="Pfam" id="PF02732">
    <property type="entry name" value="ERCC4"/>
    <property type="match status" value="1"/>
</dbReference>
<dbReference type="PANTHER" id="PTHR10150:SF0">
    <property type="entry name" value="DNA REPAIR ENDONUCLEASE XPF"/>
    <property type="match status" value="1"/>
</dbReference>
<dbReference type="Gene3D" id="3.40.50.10130">
    <property type="match status" value="1"/>
</dbReference>
<keyword evidence="3" id="KW-0540">Nuclease</keyword>
<dbReference type="SUPFAM" id="SSF47781">
    <property type="entry name" value="RuvA domain 2-like"/>
    <property type="match status" value="1"/>
</dbReference>
<comment type="subcellular location">
    <subcellularLocation>
        <location evidence="1">Nucleus</location>
    </subcellularLocation>
</comment>
<dbReference type="InterPro" id="IPR010994">
    <property type="entry name" value="RuvA_2-like"/>
</dbReference>
<dbReference type="Proteomes" id="UP001556367">
    <property type="component" value="Unassembled WGS sequence"/>
</dbReference>
<dbReference type="CDD" id="cd20078">
    <property type="entry name" value="XPF_nuclease_XPF_euk"/>
    <property type="match status" value="1"/>
</dbReference>
<gene>
    <name evidence="12" type="ORF">HGRIS_006487</name>
</gene>